<feature type="region of interest" description="Disordered" evidence="1">
    <location>
        <begin position="25"/>
        <end position="63"/>
    </location>
</feature>
<sequence>MAMKQIRPATESTPPVDLCRHARTWLHHGHGDRGEARGKGKRGTGKTGKKEQIKKRRAIWPAA</sequence>
<organism evidence="2 3">
    <name type="scientific">Ferrimonas gelatinilytica</name>
    <dbReference type="NCBI Taxonomy" id="1255257"/>
    <lineage>
        <taxon>Bacteria</taxon>
        <taxon>Pseudomonadati</taxon>
        <taxon>Pseudomonadota</taxon>
        <taxon>Gammaproteobacteria</taxon>
        <taxon>Alteromonadales</taxon>
        <taxon>Ferrimonadaceae</taxon>
        <taxon>Ferrimonas</taxon>
    </lineage>
</organism>
<proteinExistence type="predicted"/>
<dbReference type="Proteomes" id="UP001501600">
    <property type="component" value="Unassembled WGS sequence"/>
</dbReference>
<comment type="caution">
    <text evidence="2">The sequence shown here is derived from an EMBL/GenBank/DDBJ whole genome shotgun (WGS) entry which is preliminary data.</text>
</comment>
<evidence type="ECO:0000256" key="1">
    <source>
        <dbReference type="SAM" id="MobiDB-lite"/>
    </source>
</evidence>
<keyword evidence="3" id="KW-1185">Reference proteome</keyword>
<reference evidence="3" key="1">
    <citation type="journal article" date="2019" name="Int. J. Syst. Evol. Microbiol.">
        <title>The Global Catalogue of Microorganisms (GCM) 10K type strain sequencing project: providing services to taxonomists for standard genome sequencing and annotation.</title>
        <authorList>
            <consortium name="The Broad Institute Genomics Platform"/>
            <consortium name="The Broad Institute Genome Sequencing Center for Infectious Disease"/>
            <person name="Wu L."/>
            <person name="Ma J."/>
        </authorList>
    </citation>
    <scope>NUCLEOTIDE SEQUENCE [LARGE SCALE GENOMIC DNA]</scope>
    <source>
        <strain evidence="3">JCM 18720</strain>
    </source>
</reference>
<accession>A0ABP9S4U4</accession>
<dbReference type="EMBL" id="BAABLF010000011">
    <property type="protein sequence ID" value="GAA5191416.1"/>
    <property type="molecule type" value="Genomic_DNA"/>
</dbReference>
<protein>
    <submittedName>
        <fullName evidence="2">Uncharacterized protein</fullName>
    </submittedName>
</protein>
<gene>
    <name evidence="2" type="ORF">GCM10025772_18110</name>
</gene>
<evidence type="ECO:0000313" key="3">
    <source>
        <dbReference type="Proteomes" id="UP001501600"/>
    </source>
</evidence>
<feature type="compositionally biased region" description="Basic residues" evidence="1">
    <location>
        <begin position="52"/>
        <end position="63"/>
    </location>
</feature>
<evidence type="ECO:0000313" key="2">
    <source>
        <dbReference type="EMBL" id="GAA5191416.1"/>
    </source>
</evidence>
<name>A0ABP9S4U4_9GAMM</name>
<feature type="compositionally biased region" description="Basic and acidic residues" evidence="1">
    <location>
        <begin position="29"/>
        <end position="38"/>
    </location>
</feature>